<dbReference type="PANTHER" id="PTHR30482:SF10">
    <property type="entry name" value="HIGH-AFFINITY BRANCHED-CHAIN AMINO ACID TRANSPORT PROTEIN BRAE"/>
    <property type="match status" value="1"/>
</dbReference>
<evidence type="ECO:0000256" key="3">
    <source>
        <dbReference type="ARBA" id="ARBA00022692"/>
    </source>
</evidence>
<accession>A0A4Y9SUW9</accession>
<dbReference type="EMBL" id="SPUM01000109">
    <property type="protein sequence ID" value="TFW30592.1"/>
    <property type="molecule type" value="Genomic_DNA"/>
</dbReference>
<feature type="transmembrane region" description="Helical" evidence="7">
    <location>
        <begin position="71"/>
        <end position="91"/>
    </location>
</feature>
<gene>
    <name evidence="8" type="ORF">E4O92_16360</name>
    <name evidence="9" type="ORF">E4O92_16925</name>
</gene>
<protein>
    <submittedName>
        <fullName evidence="9">ABC transporter ATP-binding protein</fullName>
    </submittedName>
</protein>
<keyword evidence="9" id="KW-0547">Nucleotide-binding</keyword>
<evidence type="ECO:0000256" key="4">
    <source>
        <dbReference type="ARBA" id="ARBA00022989"/>
    </source>
</evidence>
<dbReference type="AlphaFoldDB" id="A0A4Y9SUW9"/>
<keyword evidence="10" id="KW-1185">Reference proteome</keyword>
<dbReference type="InterPro" id="IPR043428">
    <property type="entry name" value="LivM-like"/>
</dbReference>
<feature type="transmembrane region" description="Helical" evidence="7">
    <location>
        <begin position="15"/>
        <end position="33"/>
    </location>
</feature>
<feature type="compositionally biased region" description="Basic and acidic residues" evidence="6">
    <location>
        <begin position="384"/>
        <end position="395"/>
    </location>
</feature>
<evidence type="ECO:0000256" key="5">
    <source>
        <dbReference type="ARBA" id="ARBA00023136"/>
    </source>
</evidence>
<dbReference type="RefSeq" id="WP_135190808.1">
    <property type="nucleotide sequence ID" value="NZ_SPUM01000109.1"/>
</dbReference>
<proteinExistence type="predicted"/>
<feature type="region of interest" description="Disordered" evidence="6">
    <location>
        <begin position="383"/>
        <end position="407"/>
    </location>
</feature>
<sequence>MAFLSFDVRHKPRQAYISMGLLLAVLLVFPFVASQFGNSWVRIIDMALLYIMLALGLNIVVGFAGLLDLGYIAFFAVGAYLTGLFASPQFASLLESVVNYWPAFGEALVKLFGEEIRTDGIHLSVWFIVPLAALAAAFFGALLGAPTLKLRGDYLAIVTLGFGEIIRIFMNNLNDPINFTNGPQGINMIDPIRIFGVSLAGEPGSRATVYVGGFGMPSVNAYYFLFLFLCIAVVFITSRLQHSRLGRAWVAIREDEIAAKAMGINTRNVKLLAFAMGASFGGVAGAMFAAFQGFVSPESFSLTESIAVLAMVVLGGIGHIPGVIVGGVLLAALPEVLRHVVEPAQHAMFGKVLIEAEVLRQLLYGLAMVTIMLYRPAGLWPSPNREDRPVAATEREEVEDKAETTPA</sequence>
<dbReference type="GO" id="GO:0005886">
    <property type="term" value="C:plasma membrane"/>
    <property type="evidence" value="ECO:0007669"/>
    <property type="project" value="UniProtKB-SubCell"/>
</dbReference>
<evidence type="ECO:0000256" key="7">
    <source>
        <dbReference type="SAM" id="Phobius"/>
    </source>
</evidence>
<dbReference type="GO" id="GO:0015658">
    <property type="term" value="F:branched-chain amino acid transmembrane transporter activity"/>
    <property type="evidence" value="ECO:0007669"/>
    <property type="project" value="InterPro"/>
</dbReference>
<comment type="caution">
    <text evidence="9">The sequence shown here is derived from an EMBL/GenBank/DDBJ whole genome shotgun (WGS) entry which is preliminary data.</text>
</comment>
<keyword evidence="2" id="KW-1003">Cell membrane</keyword>
<evidence type="ECO:0000256" key="6">
    <source>
        <dbReference type="SAM" id="MobiDB-lite"/>
    </source>
</evidence>
<keyword evidence="4 7" id="KW-1133">Transmembrane helix</keyword>
<dbReference type="InterPro" id="IPR001851">
    <property type="entry name" value="ABC_transp_permease"/>
</dbReference>
<evidence type="ECO:0000313" key="10">
    <source>
        <dbReference type="Proteomes" id="UP000297258"/>
    </source>
</evidence>
<dbReference type="EMBL" id="SPUM01000109">
    <property type="protein sequence ID" value="TFW30489.1"/>
    <property type="molecule type" value="Genomic_DNA"/>
</dbReference>
<evidence type="ECO:0000313" key="9">
    <source>
        <dbReference type="EMBL" id="TFW30592.1"/>
    </source>
</evidence>
<dbReference type="GO" id="GO:0005524">
    <property type="term" value="F:ATP binding"/>
    <property type="evidence" value="ECO:0007669"/>
    <property type="project" value="UniProtKB-KW"/>
</dbReference>
<feature type="transmembrane region" description="Helical" evidence="7">
    <location>
        <begin position="39"/>
        <end position="64"/>
    </location>
</feature>
<dbReference type="Proteomes" id="UP000297258">
    <property type="component" value="Unassembled WGS sequence"/>
</dbReference>
<dbReference type="PANTHER" id="PTHR30482">
    <property type="entry name" value="HIGH-AFFINITY BRANCHED-CHAIN AMINO ACID TRANSPORT SYSTEM PERMEASE"/>
    <property type="match status" value="1"/>
</dbReference>
<reference evidence="9 10" key="1">
    <citation type="submission" date="2019-03" db="EMBL/GenBank/DDBJ databases">
        <title>Draft genome of Massilia hortus sp. nov., a novel bacterial species of the Oxalobacteraceae family.</title>
        <authorList>
            <person name="Peta V."/>
            <person name="Raths R."/>
            <person name="Bucking H."/>
        </authorList>
    </citation>
    <scope>NUCLEOTIDE SEQUENCE [LARGE SCALE GENOMIC DNA]</scope>
    <source>
        <strain evidence="9 10">ONC3</strain>
    </source>
</reference>
<evidence type="ECO:0000256" key="2">
    <source>
        <dbReference type="ARBA" id="ARBA00022475"/>
    </source>
</evidence>
<feature type="transmembrane region" description="Helical" evidence="7">
    <location>
        <begin position="306"/>
        <end position="337"/>
    </location>
</feature>
<keyword evidence="3 7" id="KW-0812">Transmembrane</keyword>
<organism evidence="9 10">
    <name type="scientific">Massilia horti</name>
    <dbReference type="NCBI Taxonomy" id="2562153"/>
    <lineage>
        <taxon>Bacteria</taxon>
        <taxon>Pseudomonadati</taxon>
        <taxon>Pseudomonadota</taxon>
        <taxon>Betaproteobacteria</taxon>
        <taxon>Burkholderiales</taxon>
        <taxon>Oxalobacteraceae</taxon>
        <taxon>Telluria group</taxon>
        <taxon>Massilia</taxon>
    </lineage>
</organism>
<feature type="transmembrane region" description="Helical" evidence="7">
    <location>
        <begin position="123"/>
        <end position="145"/>
    </location>
</feature>
<dbReference type="CDD" id="cd06581">
    <property type="entry name" value="TM_PBP1_LivM_like"/>
    <property type="match status" value="1"/>
</dbReference>
<evidence type="ECO:0000256" key="1">
    <source>
        <dbReference type="ARBA" id="ARBA00004651"/>
    </source>
</evidence>
<evidence type="ECO:0000313" key="8">
    <source>
        <dbReference type="EMBL" id="TFW30489.1"/>
    </source>
</evidence>
<comment type="subcellular location">
    <subcellularLocation>
        <location evidence="1">Cell membrane</location>
        <topology evidence="1">Multi-pass membrane protein</topology>
    </subcellularLocation>
</comment>
<name>A0A4Y9SUW9_9BURK</name>
<keyword evidence="9" id="KW-0067">ATP-binding</keyword>
<feature type="transmembrane region" description="Helical" evidence="7">
    <location>
        <begin position="221"/>
        <end position="238"/>
    </location>
</feature>
<keyword evidence="5 7" id="KW-0472">Membrane</keyword>
<dbReference type="OrthoDB" id="9814461at2"/>
<dbReference type="Pfam" id="PF02653">
    <property type="entry name" value="BPD_transp_2"/>
    <property type="match status" value="1"/>
</dbReference>
<feature type="transmembrane region" description="Helical" evidence="7">
    <location>
        <begin position="271"/>
        <end position="294"/>
    </location>
</feature>